<keyword evidence="2" id="KW-1133">Transmembrane helix</keyword>
<name>A0ABN9FD02_9NEOB</name>
<sequence>METVGCYIFVLVVRGNTFLVVIISLLCFSFQTCNISSKDCSGEDRAEDEDESSSAEDADVSASEDKMESANLSWLINPESKIRKIDLDQCGVTSSCCADLRSILITNRFLTTLHLSNNNLQDSGIKLLCEGLKHPRCTLQKLSLCDCQLTLSCCDDLCSVITTNRTLTILWATLDDDEKMSVSEVEHFSEVLRNAGFMVNRAQDGGGWTVFACKRRLINSPWEICQFRFRCKVFYSL</sequence>
<organism evidence="3 4">
    <name type="scientific">Staurois parvus</name>
    <dbReference type="NCBI Taxonomy" id="386267"/>
    <lineage>
        <taxon>Eukaryota</taxon>
        <taxon>Metazoa</taxon>
        <taxon>Chordata</taxon>
        <taxon>Craniata</taxon>
        <taxon>Vertebrata</taxon>
        <taxon>Euteleostomi</taxon>
        <taxon>Amphibia</taxon>
        <taxon>Batrachia</taxon>
        <taxon>Anura</taxon>
        <taxon>Neobatrachia</taxon>
        <taxon>Ranoidea</taxon>
        <taxon>Ranidae</taxon>
        <taxon>Staurois</taxon>
    </lineage>
</organism>
<keyword evidence="4" id="KW-1185">Reference proteome</keyword>
<keyword evidence="2" id="KW-0812">Transmembrane</keyword>
<dbReference type="InterPro" id="IPR050637">
    <property type="entry name" value="NLRP_innate_immun_reg"/>
</dbReference>
<evidence type="ECO:0000256" key="1">
    <source>
        <dbReference type="SAM" id="MobiDB-lite"/>
    </source>
</evidence>
<evidence type="ECO:0000313" key="3">
    <source>
        <dbReference type="EMBL" id="CAI9593461.1"/>
    </source>
</evidence>
<dbReference type="InterPro" id="IPR001611">
    <property type="entry name" value="Leu-rich_rpt"/>
</dbReference>
<evidence type="ECO:0000256" key="2">
    <source>
        <dbReference type="SAM" id="Phobius"/>
    </source>
</evidence>
<dbReference type="SUPFAM" id="SSF52047">
    <property type="entry name" value="RNI-like"/>
    <property type="match status" value="1"/>
</dbReference>
<dbReference type="PANTHER" id="PTHR45690">
    <property type="entry name" value="NACHT, LRR AND PYD DOMAINS-CONTAINING PROTEIN 12"/>
    <property type="match status" value="1"/>
</dbReference>
<gene>
    <name evidence="3" type="ORF">SPARVUS_LOCUS11540085</name>
</gene>
<feature type="transmembrane region" description="Helical" evidence="2">
    <location>
        <begin position="7"/>
        <end position="31"/>
    </location>
</feature>
<dbReference type="Gene3D" id="3.80.10.10">
    <property type="entry name" value="Ribonuclease Inhibitor"/>
    <property type="match status" value="1"/>
</dbReference>
<proteinExistence type="predicted"/>
<dbReference type="InterPro" id="IPR032675">
    <property type="entry name" value="LRR_dom_sf"/>
</dbReference>
<reference evidence="3" key="1">
    <citation type="submission" date="2023-05" db="EMBL/GenBank/DDBJ databases">
        <authorList>
            <person name="Stuckert A."/>
        </authorList>
    </citation>
    <scope>NUCLEOTIDE SEQUENCE</scope>
</reference>
<evidence type="ECO:0000313" key="4">
    <source>
        <dbReference type="Proteomes" id="UP001162483"/>
    </source>
</evidence>
<feature type="non-terminal residue" evidence="3">
    <location>
        <position position="237"/>
    </location>
</feature>
<comment type="caution">
    <text evidence="3">The sequence shown here is derived from an EMBL/GenBank/DDBJ whole genome shotgun (WGS) entry which is preliminary data.</text>
</comment>
<dbReference type="Proteomes" id="UP001162483">
    <property type="component" value="Unassembled WGS sequence"/>
</dbReference>
<dbReference type="SMART" id="SM00368">
    <property type="entry name" value="LRR_RI"/>
    <property type="match status" value="2"/>
</dbReference>
<accession>A0ABN9FD02</accession>
<feature type="compositionally biased region" description="Acidic residues" evidence="1">
    <location>
        <begin position="45"/>
        <end position="59"/>
    </location>
</feature>
<dbReference type="EMBL" id="CATNWA010016531">
    <property type="protein sequence ID" value="CAI9593461.1"/>
    <property type="molecule type" value="Genomic_DNA"/>
</dbReference>
<dbReference type="PANTHER" id="PTHR45690:SF4">
    <property type="entry name" value="NACHT, LRR AND PYD DOMAINS-CONTAINING PROTEIN 10"/>
    <property type="match status" value="1"/>
</dbReference>
<keyword evidence="2" id="KW-0472">Membrane</keyword>
<protein>
    <submittedName>
        <fullName evidence="3">Uncharacterized protein</fullName>
    </submittedName>
</protein>
<dbReference type="Pfam" id="PF13516">
    <property type="entry name" value="LRR_6"/>
    <property type="match status" value="1"/>
</dbReference>
<feature type="region of interest" description="Disordered" evidence="1">
    <location>
        <begin position="39"/>
        <end position="66"/>
    </location>
</feature>